<dbReference type="SUPFAM" id="SSF51735">
    <property type="entry name" value="NAD(P)-binding Rossmann-fold domains"/>
    <property type="match status" value="1"/>
</dbReference>
<dbReference type="GO" id="GO:0035336">
    <property type="term" value="P:long-chain fatty-acyl-CoA metabolic process"/>
    <property type="evidence" value="ECO:0007669"/>
    <property type="project" value="TreeGrafter"/>
</dbReference>
<dbReference type="AlphaFoldDB" id="A0A1R3G8Y6"/>
<evidence type="ECO:0000256" key="4">
    <source>
        <dbReference type="RuleBase" id="RU363097"/>
    </source>
</evidence>
<reference evidence="7 8" key="1">
    <citation type="submission" date="2013-09" db="EMBL/GenBank/DDBJ databases">
        <title>Corchorus capsularis genome sequencing.</title>
        <authorList>
            <person name="Alam M."/>
            <person name="Haque M.S."/>
            <person name="Islam M.S."/>
            <person name="Emdad E.M."/>
            <person name="Islam M.M."/>
            <person name="Ahmed B."/>
            <person name="Halim A."/>
            <person name="Hossen Q.M.M."/>
            <person name="Hossain M.Z."/>
            <person name="Ahmed R."/>
            <person name="Khan M.M."/>
            <person name="Islam R."/>
            <person name="Rashid M.M."/>
            <person name="Khan S.A."/>
            <person name="Rahman M.S."/>
            <person name="Alam M."/>
        </authorList>
    </citation>
    <scope>NUCLEOTIDE SEQUENCE [LARGE SCALE GENOMIC DNA]</scope>
    <source>
        <strain evidence="8">cv. CVL-1</strain>
        <tissue evidence="7">Whole seedling</tissue>
    </source>
</reference>
<comment type="caution">
    <text evidence="7">The sequence shown here is derived from an EMBL/GenBank/DDBJ whole genome shotgun (WGS) entry which is preliminary data.</text>
</comment>
<feature type="domain" description="Thioester reductase (TE)" evidence="6">
    <location>
        <begin position="50"/>
        <end position="161"/>
    </location>
</feature>
<dbReference type="CDD" id="cd09071">
    <property type="entry name" value="FAR_C"/>
    <property type="match status" value="1"/>
</dbReference>
<evidence type="ECO:0000259" key="6">
    <source>
        <dbReference type="Pfam" id="PF07993"/>
    </source>
</evidence>
<dbReference type="PANTHER" id="PTHR11011">
    <property type="entry name" value="MALE STERILITY PROTEIN 2-RELATED"/>
    <property type="match status" value="1"/>
</dbReference>
<comment type="catalytic activity">
    <reaction evidence="4">
        <text>a long-chain fatty acyl-CoA + 2 NADPH + 2 H(+) = a long-chain primary fatty alcohol + 2 NADP(+) + CoA</text>
        <dbReference type="Rhea" id="RHEA:52716"/>
        <dbReference type="ChEBI" id="CHEBI:15378"/>
        <dbReference type="ChEBI" id="CHEBI:57287"/>
        <dbReference type="ChEBI" id="CHEBI:57783"/>
        <dbReference type="ChEBI" id="CHEBI:58349"/>
        <dbReference type="ChEBI" id="CHEBI:77396"/>
        <dbReference type="ChEBI" id="CHEBI:83139"/>
        <dbReference type="EC" id="1.2.1.84"/>
    </reaction>
</comment>
<dbReference type="PANTHER" id="PTHR11011:SF45">
    <property type="entry name" value="FATTY ACYL-COA REDUCTASE CG8306-RELATED"/>
    <property type="match status" value="1"/>
</dbReference>
<evidence type="ECO:0000259" key="5">
    <source>
        <dbReference type="Pfam" id="PF03015"/>
    </source>
</evidence>
<dbReference type="CDD" id="cd05236">
    <property type="entry name" value="FAR-N_SDR_e"/>
    <property type="match status" value="1"/>
</dbReference>
<protein>
    <recommendedName>
        <fullName evidence="4">Fatty acyl-CoA reductase</fullName>
        <ecNumber evidence="4">1.2.1.84</ecNumber>
    </recommendedName>
</protein>
<dbReference type="InterPro" id="IPR036291">
    <property type="entry name" value="NAD(P)-bd_dom_sf"/>
</dbReference>
<dbReference type="InterPro" id="IPR033640">
    <property type="entry name" value="FAR_C"/>
</dbReference>
<dbReference type="GO" id="GO:0010345">
    <property type="term" value="P:suberin biosynthetic process"/>
    <property type="evidence" value="ECO:0007669"/>
    <property type="project" value="TreeGrafter"/>
</dbReference>
<evidence type="ECO:0000256" key="2">
    <source>
        <dbReference type="ARBA" id="ARBA00022516"/>
    </source>
</evidence>
<evidence type="ECO:0000313" key="8">
    <source>
        <dbReference type="Proteomes" id="UP000188268"/>
    </source>
</evidence>
<keyword evidence="8" id="KW-1185">Reference proteome</keyword>
<comment type="function">
    <text evidence="4">Catalyzes the reduction of fatty acyl-CoA to fatty alcohols.</text>
</comment>
<dbReference type="InterPro" id="IPR026055">
    <property type="entry name" value="FAR"/>
</dbReference>
<keyword evidence="4" id="KW-0560">Oxidoreductase</keyword>
<evidence type="ECO:0000313" key="7">
    <source>
        <dbReference type="EMBL" id="OMO54552.1"/>
    </source>
</evidence>
<proteinExistence type="inferred from homology"/>
<dbReference type="EC" id="1.2.1.84" evidence="4"/>
<dbReference type="Gene3D" id="3.40.50.720">
    <property type="entry name" value="NAD(P)-binding Rossmann-like Domain"/>
    <property type="match status" value="2"/>
</dbReference>
<dbReference type="Proteomes" id="UP000188268">
    <property type="component" value="Unassembled WGS sequence"/>
</dbReference>
<evidence type="ECO:0000256" key="3">
    <source>
        <dbReference type="ARBA" id="ARBA00023098"/>
    </source>
</evidence>
<evidence type="ECO:0000256" key="1">
    <source>
        <dbReference type="ARBA" id="ARBA00005928"/>
    </source>
</evidence>
<dbReference type="OMA" id="RPSIMIA"/>
<keyword evidence="4" id="KW-0521">NADP</keyword>
<sequence>MPERVKSALQVELNETHEKQVDLKEKPVEKNNGIGIENFLHGKVMFIADATGFFAKVLIEKILRTMPGISKIYLMIRAKDKEDAKQRLKNEIVDVELFKCLKQKYGEHYEAFMCSKLVPVVGNVGTSNLGMEEDLASEIAKEVQIIVNSAGDIVFDQRAREFGWRNTYGFTKALGEMLIDKMRVEIPIVIIRPSGILSTYKEPFPGWIEGIKLVDPLILYYGKGMLTGFLPNPNNVVDLVPADMSVNATLAAMAKHVSMAKKAADIKIYHVCSSTSNPLVLEDLFTLIYKHFKSSPSIDSNGRPIQVSKMNFFDSMQDFSGQLWKQFANLPNQVSTTSTVSNTKLFKIIKVKEQAEYLGAIYLPYNFQNYWFDDSNVQGLIKSMSEEEKKKFGCDVKSIEWKDYIVNVHIPGLRRHILKEKGFSKM</sequence>
<accession>A0A1R3G8Y6</accession>
<gene>
    <name evidence="7" type="ORF">CCACVL1_27744</name>
</gene>
<dbReference type="Pfam" id="PF03015">
    <property type="entry name" value="Sterile"/>
    <property type="match status" value="1"/>
</dbReference>
<dbReference type="InterPro" id="IPR013120">
    <property type="entry name" value="FAR_NAD-bd"/>
</dbReference>
<feature type="domain" description="Fatty acyl-CoA reductase C-terminal" evidence="5">
    <location>
        <begin position="347"/>
        <end position="420"/>
    </location>
</feature>
<name>A0A1R3G8Y6_COCAP</name>
<keyword evidence="2 4" id="KW-0444">Lipid biosynthesis</keyword>
<dbReference type="OrthoDB" id="429813at2759"/>
<dbReference type="EMBL" id="AWWV01014934">
    <property type="protein sequence ID" value="OMO54552.1"/>
    <property type="molecule type" value="Genomic_DNA"/>
</dbReference>
<keyword evidence="3 4" id="KW-0443">Lipid metabolism</keyword>
<organism evidence="7 8">
    <name type="scientific">Corchorus capsularis</name>
    <name type="common">Jute</name>
    <dbReference type="NCBI Taxonomy" id="210143"/>
    <lineage>
        <taxon>Eukaryota</taxon>
        <taxon>Viridiplantae</taxon>
        <taxon>Streptophyta</taxon>
        <taxon>Embryophyta</taxon>
        <taxon>Tracheophyta</taxon>
        <taxon>Spermatophyta</taxon>
        <taxon>Magnoliopsida</taxon>
        <taxon>eudicotyledons</taxon>
        <taxon>Gunneridae</taxon>
        <taxon>Pentapetalae</taxon>
        <taxon>rosids</taxon>
        <taxon>malvids</taxon>
        <taxon>Malvales</taxon>
        <taxon>Malvaceae</taxon>
        <taxon>Grewioideae</taxon>
        <taxon>Apeibeae</taxon>
        <taxon>Corchorus</taxon>
    </lineage>
</organism>
<dbReference type="GO" id="GO:0080019">
    <property type="term" value="F:alcohol-forming very long-chain fatty acyl-CoA reductase activity"/>
    <property type="evidence" value="ECO:0007669"/>
    <property type="project" value="InterPro"/>
</dbReference>
<dbReference type="Gramene" id="OMO54552">
    <property type="protein sequence ID" value="OMO54552"/>
    <property type="gene ID" value="CCACVL1_27744"/>
</dbReference>
<dbReference type="STRING" id="210143.A0A1R3G8Y6"/>
<dbReference type="GO" id="GO:0102965">
    <property type="term" value="F:alcohol-forming long-chain fatty acyl-CoA reductase activity"/>
    <property type="evidence" value="ECO:0007669"/>
    <property type="project" value="UniProtKB-EC"/>
</dbReference>
<comment type="similarity">
    <text evidence="1 4">Belongs to the fatty acyl-CoA reductase family.</text>
</comment>
<dbReference type="Pfam" id="PF07993">
    <property type="entry name" value="NAD_binding_4"/>
    <property type="match status" value="1"/>
</dbReference>